<reference evidence="1 2" key="1">
    <citation type="journal article" date="2015" name="Nat. Commun.">
        <title>Lucilia cuprina genome unlocks parasitic fly biology to underpin future interventions.</title>
        <authorList>
            <person name="Anstead C.A."/>
            <person name="Korhonen P.K."/>
            <person name="Young N.D."/>
            <person name="Hall R.S."/>
            <person name="Jex A.R."/>
            <person name="Murali S.C."/>
            <person name="Hughes D.S."/>
            <person name="Lee S.F."/>
            <person name="Perry T."/>
            <person name="Stroehlein A.J."/>
            <person name="Ansell B.R."/>
            <person name="Breugelmans B."/>
            <person name="Hofmann A."/>
            <person name="Qu J."/>
            <person name="Dugan S."/>
            <person name="Lee S.L."/>
            <person name="Chao H."/>
            <person name="Dinh H."/>
            <person name="Han Y."/>
            <person name="Doddapaneni H.V."/>
            <person name="Worley K.C."/>
            <person name="Muzny D.M."/>
            <person name="Ioannidis P."/>
            <person name="Waterhouse R.M."/>
            <person name="Zdobnov E.M."/>
            <person name="James P.J."/>
            <person name="Bagnall N.H."/>
            <person name="Kotze A.C."/>
            <person name="Gibbs R.A."/>
            <person name="Richards S."/>
            <person name="Batterham P."/>
            <person name="Gasser R.B."/>
        </authorList>
    </citation>
    <scope>NUCLEOTIDE SEQUENCE [LARGE SCALE GENOMIC DNA]</scope>
    <source>
        <strain evidence="1 2">LS</strain>
        <tissue evidence="1">Full body</tissue>
    </source>
</reference>
<dbReference type="OMA" id="YYRMATN"/>
<keyword evidence="2" id="KW-1185">Reference proteome</keyword>
<organism evidence="1 2">
    <name type="scientific">Lucilia cuprina</name>
    <name type="common">Green bottle fly</name>
    <name type="synonym">Australian sheep blowfly</name>
    <dbReference type="NCBI Taxonomy" id="7375"/>
    <lineage>
        <taxon>Eukaryota</taxon>
        <taxon>Metazoa</taxon>
        <taxon>Ecdysozoa</taxon>
        <taxon>Arthropoda</taxon>
        <taxon>Hexapoda</taxon>
        <taxon>Insecta</taxon>
        <taxon>Pterygota</taxon>
        <taxon>Neoptera</taxon>
        <taxon>Endopterygota</taxon>
        <taxon>Diptera</taxon>
        <taxon>Brachycera</taxon>
        <taxon>Muscomorpha</taxon>
        <taxon>Oestroidea</taxon>
        <taxon>Calliphoridae</taxon>
        <taxon>Luciliinae</taxon>
        <taxon>Lucilia</taxon>
    </lineage>
</organism>
<dbReference type="Proteomes" id="UP000037069">
    <property type="component" value="Unassembled WGS sequence"/>
</dbReference>
<proteinExistence type="predicted"/>
<gene>
    <name evidence="1" type="ORF">FF38_09976</name>
</gene>
<sequence length="677" mass="78472">MTIEDDIEAFRVWATKLGCPPDAIPSEDALKSVFKSRQRDYFCNLMRRVCPRQEVQDVKENILINKVEKIKGLVVPISERAFLPREMQMHLKVQDLKKKQKELLLRFDERKKEYEALAATIKTKNIHEINLENKCDILEAKVHILDLKSKALDKEIEREEQYREKIKSTMPVILSNENKSESKASEAVNEALKELEDFYTFCENNTKASDLQEAKNNLWTKLRKILSNIPVFLIFNAIMRLKEEQLQYIMSLNKTATNESHLASATNNRESLTNFDLNLMKTKSKFLSRVGEYLSACQERKRLEEQYVKAFSEFEDKLLEKVKIFNADTDSEQNEAIMRNYVIQYYSLNFTKGQNEYITQQIEMLKAEIENSNKHLDNHDFLLGSIKQVYDEISTCVNRLQYDMMQLSQIKDKIIYSKNIMKLQLEDLEATTNVKSSFIPTKLKLNNNHSLLGVDSFEMTNDNVFCSTKLDFDSTISPLNNSTLRRTFGAGDVTLMPQAQNKILTPHTMELNAFCDLSLEHLSCISKECAFYLSPNPLIIESRELTSTIQLAPGILLTPFGALQEVRNRILWADLIAQHSNDLKINLDTFLVDLQAFKVRAKQQHDRIIEILDKIDVCSINSLRCLQKLTKTYDFLIENPLRHFIPSTKLFNNQSYADYEAELLMYIRMATTGNSIK</sequence>
<name>A0A0L0C566_LUCCU</name>
<dbReference type="EMBL" id="JRES01000975">
    <property type="protein sequence ID" value="KNC26589.1"/>
    <property type="molecule type" value="Genomic_DNA"/>
</dbReference>
<protein>
    <submittedName>
        <fullName evidence="1">Uncharacterized protein</fullName>
    </submittedName>
</protein>
<dbReference type="AlphaFoldDB" id="A0A0L0C566"/>
<accession>A0A0L0C566</accession>
<dbReference type="OrthoDB" id="8047450at2759"/>
<dbReference type="STRING" id="7375.A0A0L0C566"/>
<evidence type="ECO:0000313" key="1">
    <source>
        <dbReference type="EMBL" id="KNC26589.1"/>
    </source>
</evidence>
<comment type="caution">
    <text evidence="1">The sequence shown here is derived from an EMBL/GenBank/DDBJ whole genome shotgun (WGS) entry which is preliminary data.</text>
</comment>
<evidence type="ECO:0000313" key="2">
    <source>
        <dbReference type="Proteomes" id="UP000037069"/>
    </source>
</evidence>